<evidence type="ECO:0000313" key="5">
    <source>
        <dbReference type="Proteomes" id="UP000827284"/>
    </source>
</evidence>
<keyword evidence="5" id="KW-1185">Reference proteome</keyword>
<keyword evidence="1" id="KW-0175">Coiled coil</keyword>
<gene>
    <name evidence="4" type="ORF">EMPS_03837</name>
</gene>
<keyword evidence="3" id="KW-0472">Membrane</keyword>
<evidence type="ECO:0000313" key="4">
    <source>
        <dbReference type="EMBL" id="GJJ71487.1"/>
    </source>
</evidence>
<protein>
    <submittedName>
        <fullName evidence="4">Uncharacterized protein</fullName>
    </submittedName>
</protein>
<comment type="caution">
    <text evidence="4">The sequence shown here is derived from an EMBL/GenBank/DDBJ whole genome shotgun (WGS) entry which is preliminary data.</text>
</comment>
<feature type="compositionally biased region" description="Polar residues" evidence="2">
    <location>
        <begin position="141"/>
        <end position="173"/>
    </location>
</feature>
<organism evidence="4 5">
    <name type="scientific">Entomortierella parvispora</name>
    <dbReference type="NCBI Taxonomy" id="205924"/>
    <lineage>
        <taxon>Eukaryota</taxon>
        <taxon>Fungi</taxon>
        <taxon>Fungi incertae sedis</taxon>
        <taxon>Mucoromycota</taxon>
        <taxon>Mortierellomycotina</taxon>
        <taxon>Mortierellomycetes</taxon>
        <taxon>Mortierellales</taxon>
        <taxon>Mortierellaceae</taxon>
        <taxon>Entomortierella</taxon>
    </lineage>
</organism>
<evidence type="ECO:0000256" key="2">
    <source>
        <dbReference type="SAM" id="MobiDB-lite"/>
    </source>
</evidence>
<feature type="compositionally biased region" description="Polar residues" evidence="2">
    <location>
        <begin position="180"/>
        <end position="189"/>
    </location>
</feature>
<reference evidence="4" key="2">
    <citation type="journal article" date="2022" name="Microbiol. Resour. Announc.">
        <title>Whole-Genome Sequence of Entomortierella parvispora E1425, a Mucoromycotan Fungus Associated with Burkholderiaceae-Related Endosymbiotic Bacteria.</title>
        <authorList>
            <person name="Herlambang A."/>
            <person name="Guo Y."/>
            <person name="Takashima Y."/>
            <person name="Narisawa K."/>
            <person name="Ohta H."/>
            <person name="Nishizawa T."/>
        </authorList>
    </citation>
    <scope>NUCLEOTIDE SEQUENCE</scope>
    <source>
        <strain evidence="4">E1425</strain>
    </source>
</reference>
<dbReference type="Proteomes" id="UP000827284">
    <property type="component" value="Unassembled WGS sequence"/>
</dbReference>
<keyword evidence="3" id="KW-0812">Transmembrane</keyword>
<feature type="region of interest" description="Disordered" evidence="2">
    <location>
        <begin position="138"/>
        <end position="207"/>
    </location>
</feature>
<feature type="coiled-coil region" evidence="1">
    <location>
        <begin position="239"/>
        <end position="280"/>
    </location>
</feature>
<proteinExistence type="predicted"/>
<dbReference type="AlphaFoldDB" id="A0A9P3H7J2"/>
<accession>A0A9P3H7J2</accession>
<evidence type="ECO:0000256" key="3">
    <source>
        <dbReference type="SAM" id="Phobius"/>
    </source>
</evidence>
<feature type="transmembrane region" description="Helical" evidence="3">
    <location>
        <begin position="53"/>
        <end position="74"/>
    </location>
</feature>
<name>A0A9P3H7J2_9FUNG</name>
<keyword evidence="3" id="KW-1133">Transmembrane helix</keyword>
<sequence>MSFQVATLGPVDCSAFTSLSPALLAAIADQVTLCADDLKKFLPEVTYSRIAKFILYAILALVGVTAMVGGAAILPSAFSVPFSSMVSWVATVLGNPASRPLIKKIICTAIAAVGVGAFAAFGGVQYARRLLNWLNRNNDNPGSDQASNPEIDQASNPEIDQAPNQESDQASNQESDKASNPESDQASSPKSDRPDIDQFSSCPVRTKARRTSSEVRFLRVKNRALRKEKNIWKTANATQMKANDVLERANRTMKEANDALERASRTMKEADDALGRAENAWSEAHEKLISVNNILLQEIVILTNQKNLWNILAEYLVWATPATAGSAKLIQSSRVN</sequence>
<dbReference type="EMBL" id="BQFW01000005">
    <property type="protein sequence ID" value="GJJ71487.1"/>
    <property type="molecule type" value="Genomic_DNA"/>
</dbReference>
<feature type="transmembrane region" description="Helical" evidence="3">
    <location>
        <begin position="105"/>
        <end position="127"/>
    </location>
</feature>
<evidence type="ECO:0000256" key="1">
    <source>
        <dbReference type="SAM" id="Coils"/>
    </source>
</evidence>
<reference evidence="4" key="1">
    <citation type="submission" date="2021-11" db="EMBL/GenBank/DDBJ databases">
        <authorList>
            <person name="Herlambang A."/>
            <person name="Guo Y."/>
            <person name="Takashima Y."/>
            <person name="Nishizawa T."/>
        </authorList>
    </citation>
    <scope>NUCLEOTIDE SEQUENCE</scope>
    <source>
        <strain evidence="4">E1425</strain>
    </source>
</reference>